<dbReference type="PANTHER" id="PTHR12482">
    <property type="entry name" value="LIPASE ROG1-RELATED-RELATED"/>
    <property type="match status" value="1"/>
</dbReference>
<gene>
    <name evidence="2" type="ORF">Ciccas_011316</name>
</gene>
<name>A0ABD2PTM3_9PLAT</name>
<comment type="caution">
    <text evidence="2">The sequence shown here is derived from an EMBL/GenBank/DDBJ whole genome shotgun (WGS) entry which is preliminary data.</text>
</comment>
<accession>A0ABD2PTM3</accession>
<dbReference type="Pfam" id="PF05057">
    <property type="entry name" value="DUF676"/>
    <property type="match status" value="1"/>
</dbReference>
<dbReference type="AlphaFoldDB" id="A0ABD2PTM3"/>
<dbReference type="EMBL" id="JBJKFK010003222">
    <property type="protein sequence ID" value="KAL3310122.1"/>
    <property type="molecule type" value="Genomic_DNA"/>
</dbReference>
<proteinExistence type="predicted"/>
<sequence length="387" mass="43749">MVFISLACVGSCSDLHLAAYMSQPVQQLMRSTSIKEIIPIINVPIETSPDSLDGIYKANESDEDYSSKEKPTVYEMLKEKRVTRNGKTEKSPLESMLQSTLTLNELVPDRQQMTLDRGAKRIVEPLAPGTISFVFKKENMKRDILQPGLFHGHVYSDYATVASPYPYFEKPTKIVSEVHLIVCVHGLDGWDTDLRLVRTYLTLSLPDCHLDFLMSQANQEDTFVDLTQLTNTLVKEILMKLKCTNESAPSKISFIGHSMGCVLIRSAAVHPQLAPYAHKFHTFLSLNGPHLGTIYSSSNLVAMGMWVMQKWKKSKSLQQLRIRDTSDPRQSFLYALSKNCGLNKFKFVLLVSSPQDKYVPYHSSRIELCKAALRDNQPMGKHSPTWK</sequence>
<keyword evidence="3" id="KW-1185">Reference proteome</keyword>
<reference evidence="2 3" key="1">
    <citation type="submission" date="2024-11" db="EMBL/GenBank/DDBJ databases">
        <title>Adaptive evolution of stress response genes in parasites aligns with host niche diversity.</title>
        <authorList>
            <person name="Hahn C."/>
            <person name="Resl P."/>
        </authorList>
    </citation>
    <scope>NUCLEOTIDE SEQUENCE [LARGE SCALE GENOMIC DNA]</scope>
    <source>
        <strain evidence="2">EGGRZ-B1_66</strain>
        <tissue evidence="2">Body</tissue>
    </source>
</reference>
<dbReference type="Proteomes" id="UP001626550">
    <property type="component" value="Unassembled WGS sequence"/>
</dbReference>
<evidence type="ECO:0000259" key="1">
    <source>
        <dbReference type="Pfam" id="PF05057"/>
    </source>
</evidence>
<feature type="domain" description="DUF676" evidence="1">
    <location>
        <begin position="177"/>
        <end position="369"/>
    </location>
</feature>
<protein>
    <recommendedName>
        <fullName evidence="1">DUF676 domain-containing protein</fullName>
    </recommendedName>
</protein>
<organism evidence="2 3">
    <name type="scientific">Cichlidogyrus casuarinus</name>
    <dbReference type="NCBI Taxonomy" id="1844966"/>
    <lineage>
        <taxon>Eukaryota</taxon>
        <taxon>Metazoa</taxon>
        <taxon>Spiralia</taxon>
        <taxon>Lophotrochozoa</taxon>
        <taxon>Platyhelminthes</taxon>
        <taxon>Monogenea</taxon>
        <taxon>Monopisthocotylea</taxon>
        <taxon>Dactylogyridea</taxon>
        <taxon>Ancyrocephalidae</taxon>
        <taxon>Cichlidogyrus</taxon>
    </lineage>
</organism>
<dbReference type="InterPro" id="IPR029058">
    <property type="entry name" value="AB_hydrolase_fold"/>
</dbReference>
<dbReference type="SUPFAM" id="SSF53474">
    <property type="entry name" value="alpha/beta-Hydrolases"/>
    <property type="match status" value="1"/>
</dbReference>
<dbReference type="PANTHER" id="PTHR12482:SF5">
    <property type="entry name" value="DUF676 DOMAIN-CONTAINING PROTEIN"/>
    <property type="match status" value="1"/>
</dbReference>
<evidence type="ECO:0000313" key="3">
    <source>
        <dbReference type="Proteomes" id="UP001626550"/>
    </source>
</evidence>
<dbReference type="InterPro" id="IPR007751">
    <property type="entry name" value="DUF676_lipase-like"/>
</dbReference>
<dbReference type="InterPro" id="IPR044294">
    <property type="entry name" value="Lipase-like"/>
</dbReference>
<evidence type="ECO:0000313" key="2">
    <source>
        <dbReference type="EMBL" id="KAL3310122.1"/>
    </source>
</evidence>
<dbReference type="Gene3D" id="3.40.50.1820">
    <property type="entry name" value="alpha/beta hydrolase"/>
    <property type="match status" value="1"/>
</dbReference>